<evidence type="ECO:0000256" key="3">
    <source>
        <dbReference type="ARBA" id="ARBA00014376"/>
    </source>
</evidence>
<dbReference type="InterPro" id="IPR006300">
    <property type="entry name" value="FlgB"/>
</dbReference>
<evidence type="ECO:0000256" key="2">
    <source>
        <dbReference type="ARBA" id="ARBA00009677"/>
    </source>
</evidence>
<comment type="caution">
    <text evidence="7">The sequence shown here is derived from an EMBL/GenBank/DDBJ whole genome shotgun (WGS) entry which is preliminary data.</text>
</comment>
<evidence type="ECO:0000256" key="1">
    <source>
        <dbReference type="ARBA" id="ARBA00004117"/>
    </source>
</evidence>
<comment type="function">
    <text evidence="5">Structural component of flagellum, the bacterial motility apparatus. Part of the rod structure of flagellar basal body.</text>
</comment>
<evidence type="ECO:0000259" key="6">
    <source>
        <dbReference type="Pfam" id="PF00460"/>
    </source>
</evidence>
<keyword evidence="7" id="KW-0966">Cell projection</keyword>
<gene>
    <name evidence="7" type="ORF">HALTITAN_2961</name>
</gene>
<dbReference type="Proteomes" id="UP000011651">
    <property type="component" value="Unassembled WGS sequence"/>
</dbReference>
<sequence>MLVETPAVPCFRLTAPDVFFIINKIHFIFCLNARVGMIDQLESAFNFHQQAVGLRQARHEVLAANIANADTPNYKARDIDFASELKKAVEGTQSASSHTGGGLTLARTSGSHIAGEGPAWRGAGNPDLLYRIPDQPSLDGNTVDMDRERTQFADNAVRYQVGLTMLNSRIQGLKNAMQPE</sequence>
<dbReference type="EMBL" id="AOPO01000020">
    <property type="protein sequence ID" value="ELY20326.1"/>
    <property type="molecule type" value="Genomic_DNA"/>
</dbReference>
<dbReference type="GO" id="GO:0071978">
    <property type="term" value="P:bacterial-type flagellum-dependent swarming motility"/>
    <property type="evidence" value="ECO:0007669"/>
    <property type="project" value="TreeGrafter"/>
</dbReference>
<feature type="domain" description="Flagellar basal body rod protein N-terminal" evidence="6">
    <location>
        <begin position="46"/>
        <end position="75"/>
    </location>
</feature>
<organism evidence="7 8">
    <name type="scientific">Vreelandella titanicae BH1</name>
    <dbReference type="NCBI Taxonomy" id="1204738"/>
    <lineage>
        <taxon>Bacteria</taxon>
        <taxon>Pseudomonadati</taxon>
        <taxon>Pseudomonadota</taxon>
        <taxon>Gammaproteobacteria</taxon>
        <taxon>Oceanospirillales</taxon>
        <taxon>Halomonadaceae</taxon>
        <taxon>Vreelandella</taxon>
    </lineage>
</organism>
<dbReference type="Pfam" id="PF00460">
    <property type="entry name" value="Flg_bb_rod"/>
    <property type="match status" value="1"/>
</dbReference>
<keyword evidence="7" id="KW-0282">Flagellum</keyword>
<dbReference type="PROSITE" id="PS00588">
    <property type="entry name" value="FLAGELLA_BB_ROD"/>
    <property type="match status" value="1"/>
</dbReference>
<dbReference type="PATRIC" id="fig|1204738.3.peg.4447"/>
<dbReference type="InterPro" id="IPR019776">
    <property type="entry name" value="Flagellar_basal_body_rod_CS"/>
</dbReference>
<comment type="similarity">
    <text evidence="2">Belongs to the flagella basal body rod proteins family.</text>
</comment>
<proteinExistence type="inferred from homology"/>
<keyword evidence="4" id="KW-0975">Bacterial flagellum</keyword>
<dbReference type="GO" id="GO:0030694">
    <property type="term" value="C:bacterial-type flagellum basal body, rod"/>
    <property type="evidence" value="ECO:0007669"/>
    <property type="project" value="InterPro"/>
</dbReference>
<protein>
    <recommendedName>
        <fullName evidence="3">Flagellar basal body rod protein FlgB</fullName>
    </recommendedName>
</protein>
<name>L9U6S9_9GAMM</name>
<dbReference type="PANTHER" id="PTHR30435:SF12">
    <property type="entry name" value="FLAGELLAR BASAL BODY ROD PROTEIN FLGB"/>
    <property type="match status" value="1"/>
</dbReference>
<evidence type="ECO:0000313" key="8">
    <source>
        <dbReference type="Proteomes" id="UP000011651"/>
    </source>
</evidence>
<comment type="subcellular location">
    <subcellularLocation>
        <location evidence="1">Bacterial flagellum basal body</location>
    </subcellularLocation>
</comment>
<evidence type="ECO:0000256" key="5">
    <source>
        <dbReference type="ARBA" id="ARBA00024934"/>
    </source>
</evidence>
<reference evidence="7 8" key="1">
    <citation type="journal article" date="2013" name="Genome Announc.">
        <title>Draft Genome of the Marine Gammaproteobacterium Halomonas titanicae.</title>
        <authorList>
            <person name="Sanchez-Porro C."/>
            <person name="de la Haba R.R."/>
            <person name="Cruz-Hernandez N."/>
            <person name="Gonzalez J.M."/>
            <person name="Reyes-Guirao C."/>
            <person name="Navarro-Sampedro L."/>
            <person name="Carballo M."/>
            <person name="Ventosa A."/>
        </authorList>
    </citation>
    <scope>NUCLEOTIDE SEQUENCE [LARGE SCALE GENOMIC DNA]</scope>
    <source>
        <strain evidence="7 8">BH1</strain>
    </source>
</reference>
<dbReference type="InterPro" id="IPR001444">
    <property type="entry name" value="Flag_bb_rod_N"/>
</dbReference>
<evidence type="ECO:0000256" key="4">
    <source>
        <dbReference type="ARBA" id="ARBA00023143"/>
    </source>
</evidence>
<dbReference type="NCBIfam" id="TIGR01396">
    <property type="entry name" value="FlgB"/>
    <property type="match status" value="1"/>
</dbReference>
<dbReference type="AlphaFoldDB" id="L9U6S9"/>
<dbReference type="PANTHER" id="PTHR30435">
    <property type="entry name" value="FLAGELLAR PROTEIN"/>
    <property type="match status" value="1"/>
</dbReference>
<keyword evidence="7" id="KW-0969">Cilium</keyword>
<accession>L9U6S9</accession>
<evidence type="ECO:0000313" key="7">
    <source>
        <dbReference type="EMBL" id="ELY20326.1"/>
    </source>
</evidence>